<sequence length="87" mass="10483">MEMTELGWLTLIALAICVPWWFYENYKQRPLSEFPGLDESFKLFPEDLRAIHRKGTMSRTEHLRYLKDHLRQISAEIRRRESADQSE</sequence>
<dbReference type="Proteomes" id="UP000887212">
    <property type="component" value="Unassembled WGS sequence"/>
</dbReference>
<protein>
    <submittedName>
        <fullName evidence="2">Uncharacterized protein</fullName>
    </submittedName>
</protein>
<evidence type="ECO:0000313" key="4">
    <source>
        <dbReference type="Proteomes" id="UP000887212"/>
    </source>
</evidence>
<accession>A0AA37FNE9</accession>
<keyword evidence="1" id="KW-1133">Transmembrane helix</keyword>
<reference evidence="2 5" key="1">
    <citation type="submission" date="2021-07" db="EMBL/GenBank/DDBJ databases">
        <title>Whole genome sequencing of carbapenem-resistant Pseudomonas spp. isolated in Japan.</title>
        <authorList>
            <person name="Suzuki M."/>
            <person name="Maehana S."/>
            <person name="Kitasato H."/>
        </authorList>
    </citation>
    <scope>NUCLEOTIDE SEQUENCE</scope>
    <source>
        <strain evidence="2">KAM435</strain>
        <strain evidence="3 5">KAM436</strain>
    </source>
</reference>
<keyword evidence="1" id="KW-0812">Transmembrane</keyword>
<proteinExistence type="predicted"/>
<evidence type="ECO:0000313" key="2">
    <source>
        <dbReference type="EMBL" id="GIZ90901.1"/>
    </source>
</evidence>
<comment type="caution">
    <text evidence="2">The sequence shown here is derived from an EMBL/GenBank/DDBJ whole genome shotgun (WGS) entry which is preliminary data.</text>
</comment>
<evidence type="ECO:0000256" key="1">
    <source>
        <dbReference type="SAM" id="Phobius"/>
    </source>
</evidence>
<evidence type="ECO:0000313" key="3">
    <source>
        <dbReference type="EMBL" id="GIZ95275.1"/>
    </source>
</evidence>
<evidence type="ECO:0000313" key="5">
    <source>
        <dbReference type="Proteomes" id="UP000887228"/>
    </source>
</evidence>
<name>A0AA37FNE9_AQUAC</name>
<dbReference type="EMBL" id="BPMT01000038">
    <property type="protein sequence ID" value="GIZ95275.1"/>
    <property type="molecule type" value="Genomic_DNA"/>
</dbReference>
<organism evidence="2 4">
    <name type="scientific">Aquipseudomonas alcaligenes</name>
    <name type="common">Pseudomonas alcaligenes</name>
    <dbReference type="NCBI Taxonomy" id="43263"/>
    <lineage>
        <taxon>Bacteria</taxon>
        <taxon>Pseudomonadati</taxon>
        <taxon>Pseudomonadota</taxon>
        <taxon>Gammaproteobacteria</taxon>
        <taxon>Pseudomonadales</taxon>
        <taxon>Pseudomonadaceae</taxon>
        <taxon>Aquipseudomonas</taxon>
    </lineage>
</organism>
<keyword evidence="1" id="KW-0472">Membrane</keyword>
<feature type="transmembrane region" description="Helical" evidence="1">
    <location>
        <begin position="6"/>
        <end position="23"/>
    </location>
</feature>
<dbReference type="RefSeq" id="WP_171953601.1">
    <property type="nucleotide sequence ID" value="NZ_AP024354.1"/>
</dbReference>
<dbReference type="AlphaFoldDB" id="A0AA37FNE9"/>
<gene>
    <name evidence="2" type="ORF">KAM435_42280</name>
    <name evidence="3" type="ORF">KAM436_42430</name>
</gene>
<dbReference type="EMBL" id="BPMS01000039">
    <property type="protein sequence ID" value="GIZ90901.1"/>
    <property type="molecule type" value="Genomic_DNA"/>
</dbReference>
<dbReference type="Proteomes" id="UP000887228">
    <property type="component" value="Unassembled WGS sequence"/>
</dbReference>